<dbReference type="Gene3D" id="1.10.510.10">
    <property type="entry name" value="Transferase(Phosphotransferase) domain 1"/>
    <property type="match status" value="1"/>
</dbReference>
<evidence type="ECO:0000313" key="2">
    <source>
        <dbReference type="EMBL" id="KAF2174381.1"/>
    </source>
</evidence>
<feature type="domain" description="Protein kinase" evidence="1">
    <location>
        <begin position="1"/>
        <end position="247"/>
    </location>
</feature>
<evidence type="ECO:0000313" key="5">
    <source>
        <dbReference type="Proteomes" id="UP000800200"/>
    </source>
</evidence>
<gene>
    <name evidence="3" type="ORF">K469DRAFT_447667</name>
    <name evidence="2" type="ORF">K469DRAFT_447849</name>
    <name evidence="4" type="ORF">K469DRAFT_447977</name>
</gene>
<feature type="non-terminal residue" evidence="2">
    <location>
        <position position="247"/>
    </location>
</feature>
<reference evidence="2" key="1">
    <citation type="journal article" date="2020" name="Stud. Mycol.">
        <title>101 Dothideomycetes genomes: a test case for predicting lifestyles and emergence of pathogens.</title>
        <authorList>
            <person name="Haridas S."/>
            <person name="Albert R."/>
            <person name="Binder M."/>
            <person name="Bloem J."/>
            <person name="Labutti K."/>
            <person name="Salamov A."/>
            <person name="Andreopoulos B."/>
            <person name="Baker S."/>
            <person name="Barry K."/>
            <person name="Bills G."/>
            <person name="Bluhm B."/>
            <person name="Cannon C."/>
            <person name="Castanera R."/>
            <person name="Culley D."/>
            <person name="Daum C."/>
            <person name="Ezra D."/>
            <person name="Gonzalez J."/>
            <person name="Henrissat B."/>
            <person name="Kuo A."/>
            <person name="Liang C."/>
            <person name="Lipzen A."/>
            <person name="Lutzoni F."/>
            <person name="Magnuson J."/>
            <person name="Mondo S."/>
            <person name="Nolan M."/>
            <person name="Ohm R."/>
            <person name="Pangilinan J."/>
            <person name="Park H.-J."/>
            <person name="Ramirez L."/>
            <person name="Alfaro M."/>
            <person name="Sun H."/>
            <person name="Tritt A."/>
            <person name="Yoshinaga Y."/>
            <person name="Zwiers L.-H."/>
            <person name="Turgeon B."/>
            <person name="Goodwin S."/>
            <person name="Spatafora J."/>
            <person name="Crous P."/>
            <person name="Grigoriev I."/>
        </authorList>
    </citation>
    <scope>NUCLEOTIDE SEQUENCE</scope>
    <source>
        <strain evidence="2">CBS 207.26</strain>
    </source>
</reference>
<dbReference type="GO" id="GO:0004674">
    <property type="term" value="F:protein serine/threonine kinase activity"/>
    <property type="evidence" value="ECO:0007669"/>
    <property type="project" value="TreeGrafter"/>
</dbReference>
<dbReference type="GO" id="GO:0005524">
    <property type="term" value="F:ATP binding"/>
    <property type="evidence" value="ECO:0007669"/>
    <property type="project" value="InterPro"/>
</dbReference>
<keyword evidence="2" id="KW-0418">Kinase</keyword>
<dbReference type="OrthoDB" id="1668230at2759"/>
<dbReference type="InterPro" id="IPR000719">
    <property type="entry name" value="Prot_kinase_dom"/>
</dbReference>
<sequence length="247" mass="27909">PRGTELLAWGGSGHIFYWPENTTEVMKLPTTDPSSIEDIEIEKRIYKRLGSHPNIVPCLRIAETGPVSVCAEHIVLKRAEHGTIRQYFLDGGTATVDERIKWCRDIAKAVQYVHDHGIRHGDIGGRNILLDSSRTVLLCDFAGSGIDGTPPRVRAEEGFKHPVLEENRNGTMRSELHALGSTIYEIITSKRPHYELQDWMGWMVQLWLQEGIYPDVSEVKLGDIISKCWKGQFNFSEEVAQSIQSEI</sequence>
<evidence type="ECO:0000313" key="3">
    <source>
        <dbReference type="EMBL" id="KAF2174393.1"/>
    </source>
</evidence>
<protein>
    <submittedName>
        <fullName evidence="2">Kinase-like protein</fullName>
    </submittedName>
</protein>
<dbReference type="InterPro" id="IPR011009">
    <property type="entry name" value="Kinase-like_dom_sf"/>
</dbReference>
<proteinExistence type="predicted"/>
<dbReference type="Pfam" id="PF00069">
    <property type="entry name" value="Pkinase"/>
    <property type="match status" value="1"/>
</dbReference>
<keyword evidence="5" id="KW-1185">Reference proteome</keyword>
<dbReference type="PROSITE" id="PS50011">
    <property type="entry name" value="PROTEIN_KINASE_DOM"/>
    <property type="match status" value="1"/>
</dbReference>
<dbReference type="PANTHER" id="PTHR24361">
    <property type="entry name" value="MITOGEN-ACTIVATED KINASE KINASE KINASE"/>
    <property type="match status" value="1"/>
</dbReference>
<dbReference type="EMBL" id="ML995118">
    <property type="protein sequence ID" value="KAF2174381.1"/>
    <property type="molecule type" value="Genomic_DNA"/>
</dbReference>
<accession>A0A6A6D4M9</accession>
<dbReference type="AlphaFoldDB" id="A0A6A6D4M9"/>
<evidence type="ECO:0000259" key="1">
    <source>
        <dbReference type="PROSITE" id="PS50011"/>
    </source>
</evidence>
<dbReference type="Proteomes" id="UP000800200">
    <property type="component" value="Unassembled WGS sequence"/>
</dbReference>
<feature type="non-terminal residue" evidence="2">
    <location>
        <position position="1"/>
    </location>
</feature>
<name>A0A6A6D4M9_9PEZI</name>
<dbReference type="SMART" id="SM00220">
    <property type="entry name" value="S_TKc"/>
    <property type="match status" value="1"/>
</dbReference>
<organism evidence="2 5">
    <name type="scientific">Zopfia rhizophila CBS 207.26</name>
    <dbReference type="NCBI Taxonomy" id="1314779"/>
    <lineage>
        <taxon>Eukaryota</taxon>
        <taxon>Fungi</taxon>
        <taxon>Dikarya</taxon>
        <taxon>Ascomycota</taxon>
        <taxon>Pezizomycotina</taxon>
        <taxon>Dothideomycetes</taxon>
        <taxon>Dothideomycetes incertae sedis</taxon>
        <taxon>Zopfiaceae</taxon>
        <taxon>Zopfia</taxon>
    </lineage>
</organism>
<dbReference type="EMBL" id="ML995069">
    <property type="protein sequence ID" value="KAF2174393.1"/>
    <property type="molecule type" value="Genomic_DNA"/>
</dbReference>
<dbReference type="EMBL" id="ML995053">
    <property type="protein sequence ID" value="KAF2174398.1"/>
    <property type="molecule type" value="Genomic_DNA"/>
</dbReference>
<evidence type="ECO:0000313" key="4">
    <source>
        <dbReference type="EMBL" id="KAF2174398.1"/>
    </source>
</evidence>
<dbReference type="SUPFAM" id="SSF56112">
    <property type="entry name" value="Protein kinase-like (PK-like)"/>
    <property type="match status" value="1"/>
</dbReference>
<dbReference type="InterPro" id="IPR053235">
    <property type="entry name" value="Ser_Thr_kinase"/>
</dbReference>
<keyword evidence="2" id="KW-0808">Transferase</keyword>
<dbReference type="GO" id="GO:0005737">
    <property type="term" value="C:cytoplasm"/>
    <property type="evidence" value="ECO:0007669"/>
    <property type="project" value="TreeGrafter"/>
</dbReference>